<keyword evidence="6" id="KW-0862">Zinc</keyword>
<keyword evidence="3" id="KW-0479">Metal-binding</keyword>
<keyword evidence="10" id="KW-0539">Nucleus</keyword>
<name>A0A060T3V2_BLAAD</name>
<feature type="domain" description="Cyclin-like" evidence="13">
    <location>
        <begin position="182"/>
        <end position="267"/>
    </location>
</feature>
<dbReference type="SUPFAM" id="SSF57783">
    <property type="entry name" value="Zinc beta-ribbon"/>
    <property type="match status" value="1"/>
</dbReference>
<gene>
    <name evidence="14" type="ORF">GNLVRS02_ARAD1A19162g</name>
</gene>
<evidence type="ECO:0000256" key="10">
    <source>
        <dbReference type="ARBA" id="ARBA00023242"/>
    </source>
</evidence>
<dbReference type="AlphaFoldDB" id="A0A060T3V2"/>
<dbReference type="PANTHER" id="PTHR11618:SF4">
    <property type="entry name" value="TRANSCRIPTION FACTOR IIIB 90 KDA SUBUNIT"/>
    <property type="match status" value="1"/>
</dbReference>
<evidence type="ECO:0000256" key="6">
    <source>
        <dbReference type="ARBA" id="ARBA00022833"/>
    </source>
</evidence>
<comment type="subcellular location">
    <subcellularLocation>
        <location evidence="1">Nucleus</location>
    </subcellularLocation>
</comment>
<feature type="domain" description="Cyclin-like" evidence="13">
    <location>
        <begin position="87"/>
        <end position="168"/>
    </location>
</feature>
<dbReference type="Gene3D" id="2.20.25.10">
    <property type="match status" value="1"/>
</dbReference>
<dbReference type="GO" id="GO:0000995">
    <property type="term" value="F:RNA polymerase III general transcription initiation factor activity"/>
    <property type="evidence" value="ECO:0007669"/>
    <property type="project" value="TreeGrafter"/>
</dbReference>
<keyword evidence="7" id="KW-0805">Transcription regulation</keyword>
<dbReference type="PROSITE" id="PS00782">
    <property type="entry name" value="TFIIB"/>
    <property type="match status" value="1"/>
</dbReference>
<dbReference type="Gene3D" id="1.20.5.650">
    <property type="entry name" value="Single helix bin"/>
    <property type="match status" value="1"/>
</dbReference>
<dbReference type="SMART" id="SM00385">
    <property type="entry name" value="CYCLIN"/>
    <property type="match status" value="2"/>
</dbReference>
<comment type="similarity">
    <text evidence="2">Belongs to the TFIIB family.</text>
</comment>
<evidence type="ECO:0000256" key="4">
    <source>
        <dbReference type="ARBA" id="ARBA00022737"/>
    </source>
</evidence>
<reference evidence="14" key="1">
    <citation type="submission" date="2014-02" db="EMBL/GenBank/DDBJ databases">
        <authorList>
            <person name="Genoscope - CEA"/>
        </authorList>
    </citation>
    <scope>NUCLEOTIDE SEQUENCE</scope>
    <source>
        <strain evidence="14">LS3</strain>
    </source>
</reference>
<evidence type="ECO:0000256" key="2">
    <source>
        <dbReference type="ARBA" id="ARBA00010857"/>
    </source>
</evidence>
<evidence type="ECO:0000256" key="3">
    <source>
        <dbReference type="ARBA" id="ARBA00022723"/>
    </source>
</evidence>
<evidence type="ECO:0000313" key="14">
    <source>
        <dbReference type="EMBL" id="CDP33861.1"/>
    </source>
</evidence>
<dbReference type="Gene3D" id="1.10.472.10">
    <property type="entry name" value="Cyclin-like"/>
    <property type="match status" value="2"/>
</dbReference>
<evidence type="ECO:0000256" key="8">
    <source>
        <dbReference type="ARBA" id="ARBA00023159"/>
    </source>
</evidence>
<organism evidence="14">
    <name type="scientific">Blastobotrys adeninivorans</name>
    <name type="common">Yeast</name>
    <name type="synonym">Arxula adeninivorans</name>
    <dbReference type="NCBI Taxonomy" id="409370"/>
    <lineage>
        <taxon>Eukaryota</taxon>
        <taxon>Fungi</taxon>
        <taxon>Dikarya</taxon>
        <taxon>Ascomycota</taxon>
        <taxon>Saccharomycotina</taxon>
        <taxon>Dipodascomycetes</taxon>
        <taxon>Dipodascales</taxon>
        <taxon>Trichomonascaceae</taxon>
        <taxon>Blastobotrys</taxon>
    </lineage>
</organism>
<feature type="region of interest" description="Disordered" evidence="12">
    <location>
        <begin position="361"/>
        <end position="451"/>
    </location>
</feature>
<feature type="compositionally biased region" description="Basic and acidic residues" evidence="12">
    <location>
        <begin position="361"/>
        <end position="378"/>
    </location>
</feature>
<reference evidence="14" key="2">
    <citation type="submission" date="2014-06" db="EMBL/GenBank/DDBJ databases">
        <title>The complete genome of Blastobotrys (Arxula) adeninivorans LS3 - a yeast of biotechnological interest.</title>
        <authorList>
            <person name="Kunze G."/>
            <person name="Gaillardin C."/>
            <person name="Czernicka M."/>
            <person name="Durrens P."/>
            <person name="Martin T."/>
            <person name="Boer E."/>
            <person name="Gabaldon T."/>
            <person name="Cruz J."/>
            <person name="Talla E."/>
            <person name="Marck C."/>
            <person name="Goffeau A."/>
            <person name="Barbe V."/>
            <person name="Baret P."/>
            <person name="Baronian K."/>
            <person name="Beier S."/>
            <person name="Bleykasten C."/>
            <person name="Bode R."/>
            <person name="Casaregola S."/>
            <person name="Despons L."/>
            <person name="Fairhead C."/>
            <person name="Giersberg M."/>
            <person name="Gierski P."/>
            <person name="Hahnel U."/>
            <person name="Hartmann A."/>
            <person name="Jankowska D."/>
            <person name="Jubin C."/>
            <person name="Jung P."/>
            <person name="Lafontaine I."/>
            <person name="Leh-Louis V."/>
            <person name="Lemaire M."/>
            <person name="Marcet-Houben M."/>
            <person name="Mascher M."/>
            <person name="Morel G."/>
            <person name="Richard G.-F."/>
            <person name="Riechen J."/>
            <person name="Sacerdot C."/>
            <person name="Sarkar A."/>
            <person name="Savel G."/>
            <person name="Schacherer J."/>
            <person name="Sherman D."/>
            <person name="Straub M.-L."/>
            <person name="Stein N."/>
            <person name="Thierry A."/>
            <person name="Trautwein-Schult A."/>
            <person name="Westhof E."/>
            <person name="Worch S."/>
            <person name="Dujon B."/>
            <person name="Souciet J.-L."/>
            <person name="Wincker P."/>
            <person name="Scholz U."/>
            <person name="Neuveglise N."/>
        </authorList>
    </citation>
    <scope>NUCLEOTIDE SEQUENCE</scope>
    <source>
        <strain evidence="14">LS3</strain>
    </source>
</reference>
<protein>
    <recommendedName>
        <fullName evidence="11">B-related factor 1</fullName>
    </recommendedName>
</protein>
<dbReference type="PRINTS" id="PR00685">
    <property type="entry name" value="TIFACTORIIB"/>
</dbReference>
<evidence type="ECO:0000256" key="5">
    <source>
        <dbReference type="ARBA" id="ARBA00022771"/>
    </source>
</evidence>
<keyword evidence="5" id="KW-0863">Zinc-finger</keyword>
<evidence type="ECO:0000256" key="1">
    <source>
        <dbReference type="ARBA" id="ARBA00004123"/>
    </source>
</evidence>
<dbReference type="InterPro" id="IPR023486">
    <property type="entry name" value="TFIIB_CS"/>
</dbReference>
<evidence type="ECO:0000259" key="13">
    <source>
        <dbReference type="SMART" id="SM00385"/>
    </source>
</evidence>
<dbReference type="GO" id="GO:0005634">
    <property type="term" value="C:nucleus"/>
    <property type="evidence" value="ECO:0007669"/>
    <property type="project" value="UniProtKB-SubCell"/>
</dbReference>
<feature type="compositionally biased region" description="Acidic residues" evidence="12">
    <location>
        <begin position="432"/>
        <end position="451"/>
    </location>
</feature>
<feature type="region of interest" description="Disordered" evidence="12">
    <location>
        <begin position="551"/>
        <end position="593"/>
    </location>
</feature>
<evidence type="ECO:0000256" key="11">
    <source>
        <dbReference type="ARBA" id="ARBA00031009"/>
    </source>
</evidence>
<dbReference type="Pfam" id="PF00382">
    <property type="entry name" value="TFIIB"/>
    <property type="match status" value="2"/>
</dbReference>
<dbReference type="FunFam" id="1.10.472.10:FF:000002">
    <property type="entry name" value="Transcription factor IIIB 90 kDa subunit"/>
    <property type="match status" value="1"/>
</dbReference>
<accession>A0A060T3V2</accession>
<dbReference type="CDD" id="cd20553">
    <property type="entry name" value="CYCLIN_TFIIIB90_rpt1"/>
    <property type="match status" value="1"/>
</dbReference>
<dbReference type="PANTHER" id="PTHR11618">
    <property type="entry name" value="TRANSCRIPTION INITIATION FACTOR IIB-RELATED"/>
    <property type="match status" value="1"/>
</dbReference>
<dbReference type="Pfam" id="PF08271">
    <property type="entry name" value="Zn_Ribbon_TF"/>
    <property type="match status" value="1"/>
</dbReference>
<feature type="compositionally biased region" description="Basic and acidic residues" evidence="12">
    <location>
        <begin position="416"/>
        <end position="431"/>
    </location>
</feature>
<dbReference type="InterPro" id="IPR000812">
    <property type="entry name" value="TFIIB"/>
</dbReference>
<proteinExistence type="inferred from homology"/>
<dbReference type="InterPro" id="IPR013763">
    <property type="entry name" value="Cyclin-like_dom"/>
</dbReference>
<dbReference type="GO" id="GO:0017025">
    <property type="term" value="F:TBP-class protein binding"/>
    <property type="evidence" value="ECO:0007669"/>
    <property type="project" value="InterPro"/>
</dbReference>
<dbReference type="SUPFAM" id="SSF47954">
    <property type="entry name" value="Cyclin-like"/>
    <property type="match status" value="2"/>
</dbReference>
<dbReference type="Pfam" id="PF07741">
    <property type="entry name" value="BRF1"/>
    <property type="match status" value="1"/>
</dbReference>
<dbReference type="GO" id="GO:0006384">
    <property type="term" value="P:transcription initiation at RNA polymerase III promoter"/>
    <property type="evidence" value="ECO:0007669"/>
    <property type="project" value="UniProtKB-ARBA"/>
</dbReference>
<dbReference type="InterPro" id="IPR013150">
    <property type="entry name" value="TFIIB_cyclin"/>
</dbReference>
<keyword evidence="4" id="KW-0677">Repeat</keyword>
<dbReference type="GO" id="GO:0001006">
    <property type="term" value="F:RNA polymerase III type 3 promoter sequence-specific DNA binding"/>
    <property type="evidence" value="ECO:0007669"/>
    <property type="project" value="TreeGrafter"/>
</dbReference>
<dbReference type="PhylomeDB" id="A0A060T3V2"/>
<dbReference type="InterPro" id="IPR011665">
    <property type="entry name" value="BRF1_TBP-bd_dom"/>
</dbReference>
<evidence type="ECO:0000256" key="7">
    <source>
        <dbReference type="ARBA" id="ARBA00023015"/>
    </source>
</evidence>
<dbReference type="GO" id="GO:0000126">
    <property type="term" value="C:transcription factor TFIIIB complex"/>
    <property type="evidence" value="ECO:0007669"/>
    <property type="project" value="TreeGrafter"/>
</dbReference>
<dbReference type="FunFam" id="1.10.472.10:FF:000007">
    <property type="entry name" value="Transcription factor IIIB 90 kDa subunit"/>
    <property type="match status" value="1"/>
</dbReference>
<keyword evidence="8" id="KW-0010">Activator</keyword>
<dbReference type="GO" id="GO:0070897">
    <property type="term" value="P:transcription preinitiation complex assembly"/>
    <property type="evidence" value="ECO:0007669"/>
    <property type="project" value="InterPro"/>
</dbReference>
<evidence type="ECO:0000256" key="9">
    <source>
        <dbReference type="ARBA" id="ARBA00023163"/>
    </source>
</evidence>
<dbReference type="InterPro" id="IPR036915">
    <property type="entry name" value="Cyclin-like_sf"/>
</dbReference>
<keyword evidence="9" id="KW-0804">Transcription</keyword>
<sequence length="614" mass="69108">MMKCKNCNRVGTATTDPNTNEIVCQGCGCVMEESRIVSEVTFAESASGAATVTGTYMGADQSHISSMGARGFQRGDSRTMTIEKTKVRMHKIATKLNIPDHVVQRALQYFKLALVKNFVKGRKSQHVVSACLYVACRQNFTQHMLMDFADAIYVNVFAIGATYLQLVKVLGIDKIPVVDPSIYIRRFVARLAFGEEGSKKVMDDANRLAHRMNRDWLVMGRRPAGIAAACILLAARMNNFRRSKAEVVQVAKIAEETVQRRLDEFKSTSAGTLTVADFRSTQIETEADPPSFTKHRIVERKLSDLQAKRAAAYERGELMDEDNIAADEQVKALLEEISEIEAREKEMLRKKAVEARKQRKREQEFVKKELASQAKEDPDQTEVAENVGGQEIREDGEEEADQHTKTDGDTVEEQESEKVVNFEKESEKETETNIEEGAEKQEDDEDYDEEAIEKEVNDVLKDSSFVAATRAQLIVKKYQEEREAALRGEPITAGVGERTWKSKIGDNPITSDDDDDEVNQAILTDAEHAVKTEIWMSLNRDYLIEQEKKRLRMEAEQNSPNYKPPRKRRKPAASSSNDAAAVPTTGVESTKTMMKTRAFSKKINYDAISTLFNQ</sequence>
<dbReference type="InterPro" id="IPR013137">
    <property type="entry name" value="Znf_TFIIB"/>
</dbReference>
<evidence type="ECO:0000256" key="12">
    <source>
        <dbReference type="SAM" id="MobiDB-lite"/>
    </source>
</evidence>
<dbReference type="EMBL" id="HG937691">
    <property type="protein sequence ID" value="CDP33861.1"/>
    <property type="molecule type" value="Genomic_DNA"/>
</dbReference>
<dbReference type="GO" id="GO:0097550">
    <property type="term" value="C:transcription preinitiation complex"/>
    <property type="evidence" value="ECO:0007669"/>
    <property type="project" value="TreeGrafter"/>
</dbReference>
<dbReference type="GO" id="GO:0008270">
    <property type="term" value="F:zinc ion binding"/>
    <property type="evidence" value="ECO:0007669"/>
    <property type="project" value="UniProtKB-KW"/>
</dbReference>